<dbReference type="InterPro" id="IPR051803">
    <property type="entry name" value="TA_system_RelE-like_toxin"/>
</dbReference>
<dbReference type="Proteomes" id="UP001480955">
    <property type="component" value="Unassembled WGS sequence"/>
</dbReference>
<accession>A0ABV1QPP6</accession>
<comment type="similarity">
    <text evidence="1">Belongs to the RelE toxin family.</text>
</comment>
<protein>
    <submittedName>
        <fullName evidence="3">Type II toxin-antitoxin system RelE/ParE family toxin</fullName>
    </submittedName>
</protein>
<dbReference type="Pfam" id="PF05016">
    <property type="entry name" value="ParE_toxin"/>
    <property type="match status" value="1"/>
</dbReference>
<gene>
    <name evidence="3" type="ORF">ABS772_15835</name>
</gene>
<keyword evidence="2" id="KW-1277">Toxin-antitoxin system</keyword>
<evidence type="ECO:0000313" key="3">
    <source>
        <dbReference type="EMBL" id="MER2251389.1"/>
    </source>
</evidence>
<comment type="caution">
    <text evidence="3">The sequence shown here is derived from an EMBL/GenBank/DDBJ whole genome shotgun (WGS) entry which is preliminary data.</text>
</comment>
<dbReference type="InterPro" id="IPR035093">
    <property type="entry name" value="RelE/ParE_toxin_dom_sf"/>
</dbReference>
<dbReference type="InterPro" id="IPR007712">
    <property type="entry name" value="RelE/ParE_toxin"/>
</dbReference>
<sequence>MRLRLSARATDDLESIAAYLESRDPQAARHVEQQITAAIRKLLDHPRAGRLVGRGLRRFAVPRLPYLIYYRVDDAADALGVATIRHAARRPISQT</sequence>
<name>A0ABV1QPP6_9HYPH</name>
<dbReference type="Gene3D" id="3.30.2310.20">
    <property type="entry name" value="RelE-like"/>
    <property type="match status" value="1"/>
</dbReference>
<keyword evidence="4" id="KW-1185">Reference proteome</keyword>
<organism evidence="3 4">
    <name type="scientific">Methylorubrum podarium</name>
    <dbReference type="NCBI Taxonomy" id="200476"/>
    <lineage>
        <taxon>Bacteria</taxon>
        <taxon>Pseudomonadati</taxon>
        <taxon>Pseudomonadota</taxon>
        <taxon>Alphaproteobacteria</taxon>
        <taxon>Hyphomicrobiales</taxon>
        <taxon>Methylobacteriaceae</taxon>
        <taxon>Methylorubrum</taxon>
    </lineage>
</organism>
<evidence type="ECO:0000313" key="4">
    <source>
        <dbReference type="Proteomes" id="UP001480955"/>
    </source>
</evidence>
<evidence type="ECO:0000256" key="1">
    <source>
        <dbReference type="ARBA" id="ARBA00006226"/>
    </source>
</evidence>
<proteinExistence type="inferred from homology"/>
<dbReference type="NCBIfam" id="TIGR02385">
    <property type="entry name" value="RelE_StbE"/>
    <property type="match status" value="1"/>
</dbReference>
<dbReference type="EMBL" id="JBELQE010000084">
    <property type="protein sequence ID" value="MER2251389.1"/>
    <property type="molecule type" value="Genomic_DNA"/>
</dbReference>
<reference evidence="3 4" key="1">
    <citation type="submission" date="2024-06" db="EMBL/GenBank/DDBJ databases">
        <authorList>
            <person name="Campbell A.G."/>
        </authorList>
    </citation>
    <scope>NUCLEOTIDE SEQUENCE [LARGE SCALE GENOMIC DNA]</scope>
    <source>
        <strain evidence="3 4">EM12</strain>
    </source>
</reference>
<dbReference type="RefSeq" id="WP_350395794.1">
    <property type="nucleotide sequence ID" value="NZ_JBELQE010000084.1"/>
</dbReference>
<evidence type="ECO:0000256" key="2">
    <source>
        <dbReference type="ARBA" id="ARBA00022649"/>
    </source>
</evidence>
<dbReference type="PANTHER" id="PTHR33755">
    <property type="entry name" value="TOXIN PARE1-RELATED"/>
    <property type="match status" value="1"/>
</dbReference>